<feature type="compositionally biased region" description="Polar residues" evidence="1">
    <location>
        <begin position="178"/>
        <end position="193"/>
    </location>
</feature>
<evidence type="ECO:0000256" key="1">
    <source>
        <dbReference type="SAM" id="MobiDB-lite"/>
    </source>
</evidence>
<feature type="compositionally biased region" description="Basic residues" evidence="1">
    <location>
        <begin position="311"/>
        <end position="323"/>
    </location>
</feature>
<comment type="caution">
    <text evidence="2">The sequence shown here is derived from an EMBL/GenBank/DDBJ whole genome shotgun (WGS) entry which is preliminary data.</text>
</comment>
<gene>
    <name evidence="2" type="ORF">ETB97_006382</name>
</gene>
<feature type="compositionally biased region" description="Basic and acidic residues" evidence="1">
    <location>
        <begin position="439"/>
        <end position="480"/>
    </location>
</feature>
<evidence type="ECO:0000313" key="3">
    <source>
        <dbReference type="Proteomes" id="UP000541154"/>
    </source>
</evidence>
<reference evidence="2 3" key="1">
    <citation type="submission" date="2019-04" db="EMBL/GenBank/DDBJ databases">
        <title>Aspergillus burnettii sp. nov., novel species from soil in southeast Queensland.</title>
        <authorList>
            <person name="Gilchrist C.L.M."/>
            <person name="Pitt J.I."/>
            <person name="Lange L."/>
            <person name="Lacey H.J."/>
            <person name="Vuong D."/>
            <person name="Midgley D.J."/>
            <person name="Greenfield P."/>
            <person name="Bradbury M."/>
            <person name="Lacey E."/>
            <person name="Busk P.K."/>
            <person name="Pilgaard B."/>
            <person name="Chooi Y.H."/>
            <person name="Piggott A.M."/>
        </authorList>
    </citation>
    <scope>NUCLEOTIDE SEQUENCE [LARGE SCALE GENOMIC DNA]</scope>
    <source>
        <strain evidence="2 3">FRR 5400</strain>
    </source>
</reference>
<dbReference type="AlphaFoldDB" id="A0A8H6EAM3"/>
<proteinExistence type="predicted"/>
<name>A0A8H6EAM3_PETAA</name>
<protein>
    <submittedName>
        <fullName evidence="2">Uncharacterized protein</fullName>
    </submittedName>
</protein>
<dbReference type="EMBL" id="SPNV01000028">
    <property type="protein sequence ID" value="KAF5864843.1"/>
    <property type="molecule type" value="Genomic_DNA"/>
</dbReference>
<feature type="region of interest" description="Disordered" evidence="1">
    <location>
        <begin position="305"/>
        <end position="410"/>
    </location>
</feature>
<evidence type="ECO:0000313" key="2">
    <source>
        <dbReference type="EMBL" id="KAF5864843.1"/>
    </source>
</evidence>
<feature type="region of interest" description="Disordered" evidence="1">
    <location>
        <begin position="28"/>
        <end position="53"/>
    </location>
</feature>
<feature type="compositionally biased region" description="Acidic residues" evidence="1">
    <location>
        <begin position="387"/>
        <end position="410"/>
    </location>
</feature>
<organism evidence="2 3">
    <name type="scientific">Petromyces alliaceus</name>
    <name type="common">Aspergillus alliaceus</name>
    <dbReference type="NCBI Taxonomy" id="209559"/>
    <lineage>
        <taxon>Eukaryota</taxon>
        <taxon>Fungi</taxon>
        <taxon>Dikarya</taxon>
        <taxon>Ascomycota</taxon>
        <taxon>Pezizomycotina</taxon>
        <taxon>Eurotiomycetes</taxon>
        <taxon>Eurotiomycetidae</taxon>
        <taxon>Eurotiales</taxon>
        <taxon>Aspergillaceae</taxon>
        <taxon>Aspergillus</taxon>
        <taxon>Aspergillus subgen. Circumdati</taxon>
    </lineage>
</organism>
<feature type="region of interest" description="Disordered" evidence="1">
    <location>
        <begin position="178"/>
        <end position="220"/>
    </location>
</feature>
<feature type="compositionally biased region" description="Basic residues" evidence="1">
    <location>
        <begin position="332"/>
        <end position="350"/>
    </location>
</feature>
<feature type="region of interest" description="Disordered" evidence="1">
    <location>
        <begin position="437"/>
        <end position="493"/>
    </location>
</feature>
<dbReference type="Proteomes" id="UP000541154">
    <property type="component" value="Unassembled WGS sequence"/>
</dbReference>
<sequence length="493" mass="54703">MADRDERLEDSDPFRQLRYLPLPYSDRYHTDDPDILQPQPVRPSAGPAYLGGGPDPYRALGSFSVREGLFGQRELSPGARYFALIENQLFQRQTPRFPSERAYWRFGDPIPAGWRVMVTPHMANSPRPEQHHVLVPDHNTPVSYERRRIPLSVLLAPDCTVVEHAAILHSMRNSDTQFAPIGDSNTMSGSCSTGEDAPAGPADPHAQNPSEEATVPEAADKSEDLASVLTMEKEVVLCEFEELATHTAKCDVCNKRNTSGMSRCLTCGWQTCNPCTIARGYFRTHHVNGNIHTGLTSQSDLDAAAEEISKSKKKKTSTPKKKATGSQSKAAGKPKKGRPAKKRRTPKKAPKTASESSPVAKKYDADQEILAEDLNAPEDRKTQNDQDVCDVDSIFDADATEDLPEDDLLEDEEWTPLRTLNTPLKLGKLYSQAIQQAHRGREDLHQKASTEQKVEPIKVADADKLVSKSKDPKQTPERTKAQTFCRKQPGRCA</sequence>
<keyword evidence="3" id="KW-1185">Reference proteome</keyword>
<accession>A0A8H6EAM3</accession>